<gene>
    <name evidence="2" type="ORF">ACH3VR_00620</name>
</gene>
<evidence type="ECO:0008006" key="4">
    <source>
        <dbReference type="Google" id="ProtNLM"/>
    </source>
</evidence>
<dbReference type="EMBL" id="JBIQWL010000001">
    <property type="protein sequence ID" value="MFH8248854.1"/>
    <property type="molecule type" value="Genomic_DNA"/>
</dbReference>
<sequence>MSTTGNEFERPGVNYPDREDTEGATDTPSEGEPTRDEPTRDEPAAATEETGTPEAPEPTHEAVGVGVIDDGTSVVNPQALGGHQGRDGGRDTMSASQAQKAGALGTEQEQRLPAMSQNNASDIEKVSGIVVQTRADVVDMPFERVVEVLAQRLDQAGVSLPERDVEELARQITTGE</sequence>
<feature type="compositionally biased region" description="Basic and acidic residues" evidence="1">
    <location>
        <begin position="32"/>
        <end position="43"/>
    </location>
</feature>
<dbReference type="Proteomes" id="UP001610861">
    <property type="component" value="Unassembled WGS sequence"/>
</dbReference>
<name>A0ABW7Q216_9MICO</name>
<comment type="caution">
    <text evidence="2">The sequence shown here is derived from an EMBL/GenBank/DDBJ whole genome shotgun (WGS) entry which is preliminary data.</text>
</comment>
<protein>
    <recommendedName>
        <fullName evidence="4">Flagellar biosynthesis protein FlaG</fullName>
    </recommendedName>
</protein>
<feature type="compositionally biased region" description="Low complexity" evidence="1">
    <location>
        <begin position="44"/>
        <end position="54"/>
    </location>
</feature>
<accession>A0ABW7Q216</accession>
<keyword evidence="3" id="KW-1185">Reference proteome</keyword>
<evidence type="ECO:0000313" key="3">
    <source>
        <dbReference type="Proteomes" id="UP001610861"/>
    </source>
</evidence>
<dbReference type="RefSeq" id="WP_396638814.1">
    <property type="nucleotide sequence ID" value="NZ_JBIQWL010000001.1"/>
</dbReference>
<evidence type="ECO:0000256" key="1">
    <source>
        <dbReference type="SAM" id="MobiDB-lite"/>
    </source>
</evidence>
<evidence type="ECO:0000313" key="2">
    <source>
        <dbReference type="EMBL" id="MFH8248854.1"/>
    </source>
</evidence>
<organism evidence="2 3">
    <name type="scientific">Microbacterium alkaliflavum</name>
    <dbReference type="NCBI Taxonomy" id="3248839"/>
    <lineage>
        <taxon>Bacteria</taxon>
        <taxon>Bacillati</taxon>
        <taxon>Actinomycetota</taxon>
        <taxon>Actinomycetes</taxon>
        <taxon>Micrococcales</taxon>
        <taxon>Microbacteriaceae</taxon>
        <taxon>Microbacterium</taxon>
    </lineage>
</organism>
<reference evidence="2 3" key="1">
    <citation type="submission" date="2024-09" db="EMBL/GenBank/DDBJ databases">
        <authorList>
            <person name="Pan X."/>
        </authorList>
    </citation>
    <scope>NUCLEOTIDE SEQUENCE [LARGE SCALE GENOMIC DNA]</scope>
    <source>
        <strain evidence="2 3">B2969</strain>
    </source>
</reference>
<proteinExistence type="predicted"/>
<feature type="region of interest" description="Disordered" evidence="1">
    <location>
        <begin position="1"/>
        <end position="120"/>
    </location>
</feature>